<reference evidence="1 2" key="1">
    <citation type="submission" date="2024-02" db="EMBL/GenBank/DDBJ databases">
        <title>Herpetosiphon gulosus NBRC 112829.</title>
        <authorList>
            <person name="Ichikawa N."/>
            <person name="Katano-Makiyama Y."/>
            <person name="Hidaka K."/>
        </authorList>
    </citation>
    <scope>NUCLEOTIDE SEQUENCE [LARGE SCALE GENOMIC DNA]</scope>
    <source>
        <strain evidence="1 2">NBRC 112829</strain>
    </source>
</reference>
<dbReference type="InterPro" id="IPR017853">
    <property type="entry name" value="GH"/>
</dbReference>
<proteinExistence type="predicted"/>
<keyword evidence="2" id="KW-1185">Reference proteome</keyword>
<organism evidence="1 2">
    <name type="scientific">Herpetosiphon gulosus</name>
    <dbReference type="NCBI Taxonomy" id="1973496"/>
    <lineage>
        <taxon>Bacteria</taxon>
        <taxon>Bacillati</taxon>
        <taxon>Chloroflexota</taxon>
        <taxon>Chloroflexia</taxon>
        <taxon>Herpetosiphonales</taxon>
        <taxon>Herpetosiphonaceae</taxon>
        <taxon>Herpetosiphon</taxon>
    </lineage>
</organism>
<evidence type="ECO:0000313" key="1">
    <source>
        <dbReference type="EMBL" id="GAA5529480.1"/>
    </source>
</evidence>
<accession>A0ABP9X4Q8</accession>
<gene>
    <name evidence="1" type="ORF">Hgul01_03290</name>
</gene>
<comment type="caution">
    <text evidence="1">The sequence shown here is derived from an EMBL/GenBank/DDBJ whole genome shotgun (WGS) entry which is preliminary data.</text>
</comment>
<dbReference type="SUPFAM" id="SSF51445">
    <property type="entry name" value="(Trans)glycosidases"/>
    <property type="match status" value="1"/>
</dbReference>
<protein>
    <submittedName>
        <fullName evidence="1">Uncharacterized protein</fullName>
    </submittedName>
</protein>
<evidence type="ECO:0000313" key="2">
    <source>
        <dbReference type="Proteomes" id="UP001428290"/>
    </source>
</evidence>
<dbReference type="Gene3D" id="3.20.20.80">
    <property type="entry name" value="Glycosidases"/>
    <property type="match status" value="1"/>
</dbReference>
<sequence length="467" mass="53187">MTKLRWLSLLILGSIIYWLLPIDGNLVLQTNQQAGWPQIWFERDAQNQQWIYVRDNQPWVYVALTLDGTSLQRDQQFTAGSEPWTWRWSTTSNNLTQADIRFYHDCDRGCQERGSLMLGQPDPTPTPRQSSLLGAVFANPERDWHGRAAWSVDLVYALRADESQWSVDALASRVAAAHKAGLRVIIRVAYDQGQSLPPNNDETALAIFLRFCQRLAHDQRLQEVYGYSIGNGYNSLGENSLSQAPLTPAWVARILVGYGVATERHDNVIETMRGLNPQLKLLVGPVRPWSNEADGAWADPLNQPWLNYFNSLLVLLDQTIRSKHQQQINVAPDGFALSTAGWPERSADPAQEPLNDLYLAQSGKAQRGFRVYRDWLTIINRYPSTANRPVYITATNTFHPEQERTPLENYPKGWLSNALAEVSSNPQVQALCWFVDQPFGQQWYEWSLSEPQGKLHEAAQEFDQLLR</sequence>
<name>A0ABP9X4Q8_9CHLR</name>
<dbReference type="Proteomes" id="UP001428290">
    <property type="component" value="Unassembled WGS sequence"/>
</dbReference>
<dbReference type="RefSeq" id="WP_345723096.1">
    <property type="nucleotide sequence ID" value="NZ_BAABRU010000011.1"/>
</dbReference>
<dbReference type="EMBL" id="BAABRU010000011">
    <property type="protein sequence ID" value="GAA5529480.1"/>
    <property type="molecule type" value="Genomic_DNA"/>
</dbReference>